<sequence>MSVAEQLTAQRIQRHSSHEHTIDFGINVAGVPRLRAQATEGTKLTMWPGELLDNAGRVTQWSTGTPIFHSVQIDEGAIDWTPRFGFNGYRYLDVQGDIPDSAVWTTDVLRASNRKVGTFRSSDVRLTRLHELVDRAIQGNMHSVFTDCPHREKLGWLEQLHLCFGALTRNYDVEAHLRDCLHHIRVAQLPSGALPNIAPELVDFSGLEFRGDTNAFREDPNWGGALVRMAWAHYRCYGDRRVLDENIHTIDRYLVYLAGRSKHGTLDFGLGDWVGLEHNTSREIVATHGWIGILRDAAQVHRVLGDQSRAVSLIEQADGVVRSLLSRHALSSDSTQAEIVLLADLDKAESTRYLAALEARLEQDAHVTVGEVALPAFIRLFTQTDRDRRLLELLMDPELPGYGYQVASDATALTETWTMKGGDEGEGSQNHFMLGMIDDWLRETIAGLRQADNDIRWRNAVIEPRMEAGPSAAETHFASPQGLYSVAWDTAIGRVDITIPVGGSAELRLPADWHAPSRVGAGQHEFFRRP</sequence>
<dbReference type="InterPro" id="IPR016007">
    <property type="entry name" value="Alpha_rhamnosid"/>
</dbReference>
<evidence type="ECO:0000259" key="6">
    <source>
        <dbReference type="Pfam" id="PF17390"/>
    </source>
</evidence>
<dbReference type="InterPro" id="IPR012341">
    <property type="entry name" value="6hp_glycosidase-like_sf"/>
</dbReference>
<accession>A0ABU3GEA6</accession>
<evidence type="ECO:0000313" key="7">
    <source>
        <dbReference type="EMBL" id="MDT3318134.1"/>
    </source>
</evidence>
<keyword evidence="8" id="KW-1185">Reference proteome</keyword>
<feature type="domain" description="Alpha-L-rhamnosidase C-terminal" evidence="6">
    <location>
        <begin position="457"/>
        <end position="512"/>
    </location>
</feature>
<dbReference type="InterPro" id="IPR008928">
    <property type="entry name" value="6-hairpin_glycosidase_sf"/>
</dbReference>
<dbReference type="InterPro" id="IPR035398">
    <property type="entry name" value="Bac_rhamnosid_C"/>
</dbReference>
<dbReference type="InterPro" id="IPR035396">
    <property type="entry name" value="Bac_rhamnosid6H"/>
</dbReference>
<dbReference type="Gene3D" id="2.60.420.10">
    <property type="entry name" value="Maltose phosphorylase, domain 3"/>
    <property type="match status" value="1"/>
</dbReference>
<dbReference type="RefSeq" id="WP_311863474.1">
    <property type="nucleotide sequence ID" value="NZ_JAUZVV010000003.1"/>
</dbReference>
<name>A0ABU3GEA6_9MICO</name>
<dbReference type="SUPFAM" id="SSF48208">
    <property type="entry name" value="Six-hairpin glycosidases"/>
    <property type="match status" value="1"/>
</dbReference>
<comment type="caution">
    <text evidence="7">The sequence shown here is derived from an EMBL/GenBank/DDBJ whole genome shotgun (WGS) entry which is preliminary data.</text>
</comment>
<dbReference type="Pfam" id="PF05592">
    <property type="entry name" value="Bac_rhamnosid"/>
    <property type="match status" value="1"/>
</dbReference>
<proteinExistence type="predicted"/>
<dbReference type="GO" id="GO:0016787">
    <property type="term" value="F:hydrolase activity"/>
    <property type="evidence" value="ECO:0007669"/>
    <property type="project" value="UniProtKB-KW"/>
</dbReference>
<organism evidence="7 8">
    <name type="scientific">Microbacterium gawkjiense</name>
    <dbReference type="NCBI Taxonomy" id="3067309"/>
    <lineage>
        <taxon>Bacteria</taxon>
        <taxon>Bacillati</taxon>
        <taxon>Actinomycetota</taxon>
        <taxon>Actinomycetes</taxon>
        <taxon>Micrococcales</taxon>
        <taxon>Microbacteriaceae</taxon>
        <taxon>Microbacterium</taxon>
    </lineage>
</organism>
<evidence type="ECO:0000256" key="3">
    <source>
        <dbReference type="ARBA" id="ARBA00022801"/>
    </source>
</evidence>
<protein>
    <recommendedName>
        <fullName evidence="2">alpha-L-rhamnosidase</fullName>
        <ecNumber evidence="2">3.2.1.40</ecNumber>
    </recommendedName>
</protein>
<dbReference type="PANTHER" id="PTHR33307:SF11">
    <property type="entry name" value="ALPHA-L-RHAMNOSIDASE"/>
    <property type="match status" value="1"/>
</dbReference>
<dbReference type="InterPro" id="IPR008902">
    <property type="entry name" value="Rhamnosid_concanavalin"/>
</dbReference>
<dbReference type="EC" id="3.2.1.40" evidence="2"/>
<evidence type="ECO:0000259" key="4">
    <source>
        <dbReference type="Pfam" id="PF05592"/>
    </source>
</evidence>
<dbReference type="PANTHER" id="PTHR33307">
    <property type="entry name" value="ALPHA-RHAMNOSIDASE (EUROFUNG)"/>
    <property type="match status" value="1"/>
</dbReference>
<dbReference type="EMBL" id="JAUZVV010000003">
    <property type="protein sequence ID" value="MDT3318134.1"/>
    <property type="molecule type" value="Genomic_DNA"/>
</dbReference>
<evidence type="ECO:0000256" key="2">
    <source>
        <dbReference type="ARBA" id="ARBA00012652"/>
    </source>
</evidence>
<dbReference type="Pfam" id="PF17390">
    <property type="entry name" value="Bac_rhamnosid_C"/>
    <property type="match status" value="1"/>
</dbReference>
<keyword evidence="3 7" id="KW-0378">Hydrolase</keyword>
<evidence type="ECO:0000313" key="8">
    <source>
        <dbReference type="Proteomes" id="UP001251849"/>
    </source>
</evidence>
<dbReference type="Pfam" id="PF17389">
    <property type="entry name" value="Bac_rhamnosid6H"/>
    <property type="match status" value="1"/>
</dbReference>
<dbReference type="Proteomes" id="UP001251849">
    <property type="component" value="Unassembled WGS sequence"/>
</dbReference>
<dbReference type="Gene3D" id="1.50.10.10">
    <property type="match status" value="1"/>
</dbReference>
<evidence type="ECO:0000259" key="5">
    <source>
        <dbReference type="Pfam" id="PF17389"/>
    </source>
</evidence>
<evidence type="ECO:0000256" key="1">
    <source>
        <dbReference type="ARBA" id="ARBA00001445"/>
    </source>
</evidence>
<gene>
    <name evidence="7" type="ORF">Q9S71_15000</name>
</gene>
<comment type="catalytic activity">
    <reaction evidence="1">
        <text>Hydrolysis of terminal non-reducing alpha-L-rhamnose residues in alpha-L-rhamnosides.</text>
        <dbReference type="EC" id="3.2.1.40"/>
    </reaction>
</comment>
<dbReference type="Gene3D" id="2.60.120.260">
    <property type="entry name" value="Galactose-binding domain-like"/>
    <property type="match status" value="1"/>
</dbReference>
<feature type="domain" description="Alpha-L-rhamnosidase six-hairpin glycosidase" evidence="5">
    <location>
        <begin position="115"/>
        <end position="445"/>
    </location>
</feature>
<reference evidence="7 8" key="1">
    <citation type="submission" date="2023-08" db="EMBL/GenBank/DDBJ databases">
        <title>Microbacterium aquilitoris sp. nov. and Microbacterium gwkjibeachense sp. nov., isolated from beach.</title>
        <authorList>
            <person name="Lee S.D."/>
            <person name="Yang H."/>
            <person name="Kim I."/>
        </authorList>
    </citation>
    <scope>NUCLEOTIDE SEQUENCE [LARGE SCALE GENOMIC DNA]</scope>
    <source>
        <strain evidence="7 8">KSW4-11</strain>
    </source>
</reference>
<feature type="domain" description="Alpha-L-rhamnosidase concanavalin-like" evidence="4">
    <location>
        <begin position="15"/>
        <end position="101"/>
    </location>
</feature>